<dbReference type="InterPro" id="IPR000504">
    <property type="entry name" value="RRM_dom"/>
</dbReference>
<evidence type="ECO:0000256" key="1">
    <source>
        <dbReference type="PROSITE-ProRule" id="PRU00176"/>
    </source>
</evidence>
<name>Q4RBG0_TETNG</name>
<dbReference type="OrthoDB" id="266020at2759"/>
<evidence type="ECO:0000259" key="2">
    <source>
        <dbReference type="PROSITE" id="PS50102"/>
    </source>
</evidence>
<comment type="caution">
    <text evidence="3">The sequence shown here is derived from an EMBL/GenBank/DDBJ whole genome shotgun (WGS) entry which is preliminary data.</text>
</comment>
<dbReference type="InterPro" id="IPR012677">
    <property type="entry name" value="Nucleotide-bd_a/b_plait_sf"/>
</dbReference>
<dbReference type="EMBL" id="CAAE01021530">
    <property type="protein sequence ID" value="CAG14273.1"/>
    <property type="molecule type" value="Genomic_DNA"/>
</dbReference>
<dbReference type="Pfam" id="PF00076">
    <property type="entry name" value="RRM_1"/>
    <property type="match status" value="1"/>
</dbReference>
<feature type="domain" description="RRM" evidence="2">
    <location>
        <begin position="1"/>
        <end position="41"/>
    </location>
</feature>
<dbReference type="SUPFAM" id="SSF54928">
    <property type="entry name" value="RNA-binding domain, RBD"/>
    <property type="match status" value="1"/>
</dbReference>
<evidence type="ECO:0000313" key="3">
    <source>
        <dbReference type="EMBL" id="CAG14273.1"/>
    </source>
</evidence>
<keyword evidence="1" id="KW-0694">RNA-binding</keyword>
<organism evidence="3">
    <name type="scientific">Tetraodon nigroviridis</name>
    <name type="common">Spotted green pufferfish</name>
    <name type="synonym">Chelonodon nigroviridis</name>
    <dbReference type="NCBI Taxonomy" id="99883"/>
    <lineage>
        <taxon>Eukaryota</taxon>
        <taxon>Metazoa</taxon>
        <taxon>Chordata</taxon>
        <taxon>Craniata</taxon>
        <taxon>Vertebrata</taxon>
        <taxon>Euteleostomi</taxon>
        <taxon>Actinopterygii</taxon>
        <taxon>Neopterygii</taxon>
        <taxon>Teleostei</taxon>
        <taxon>Neoteleostei</taxon>
        <taxon>Acanthomorphata</taxon>
        <taxon>Eupercaria</taxon>
        <taxon>Tetraodontiformes</taxon>
        <taxon>Tetradontoidea</taxon>
        <taxon>Tetraodontidae</taxon>
        <taxon>Tetraodon</taxon>
    </lineage>
</organism>
<dbReference type="AlphaFoldDB" id="Q4RBG0"/>
<protein>
    <submittedName>
        <fullName evidence="3">(spotted green pufferfish) hypothetical protein</fullName>
    </submittedName>
</protein>
<feature type="non-terminal residue" evidence="3">
    <location>
        <position position="42"/>
    </location>
</feature>
<reference evidence="3" key="1">
    <citation type="journal article" date="2004" name="Nature">
        <title>Genome duplication in the teleost fish Tetraodon nigroviridis reveals the early vertebrate proto-karyotype.</title>
        <authorList>
            <person name="Jaillon O."/>
            <person name="Aury J.-M."/>
            <person name="Brunet F."/>
            <person name="Petit J.-L."/>
            <person name="Stange-Thomann N."/>
            <person name="Mauceli E."/>
            <person name="Bouneau L."/>
            <person name="Fischer C."/>
            <person name="Ozouf-Costaz C."/>
            <person name="Bernot A."/>
            <person name="Nicaud S."/>
            <person name="Jaffe D."/>
            <person name="Fisher S."/>
            <person name="Lutfalla G."/>
            <person name="Dossat C."/>
            <person name="Segurens B."/>
            <person name="Dasilva C."/>
            <person name="Salanoubat M."/>
            <person name="Levy M."/>
            <person name="Boudet N."/>
            <person name="Castellano S."/>
            <person name="Anthouard V."/>
            <person name="Jubin C."/>
            <person name="Castelli V."/>
            <person name="Katinka M."/>
            <person name="Vacherie B."/>
            <person name="Biemont C."/>
            <person name="Skalli Z."/>
            <person name="Cattolico L."/>
            <person name="Poulain J."/>
            <person name="De Berardinis V."/>
            <person name="Cruaud C."/>
            <person name="Duprat S."/>
            <person name="Brottier P."/>
            <person name="Coutanceau J.-P."/>
            <person name="Gouzy J."/>
            <person name="Parra G."/>
            <person name="Lardier G."/>
            <person name="Chapple C."/>
            <person name="McKernan K.J."/>
            <person name="McEwan P."/>
            <person name="Bosak S."/>
            <person name="Kellis M."/>
            <person name="Volff J.-N."/>
            <person name="Guigo R."/>
            <person name="Zody M.C."/>
            <person name="Mesirov J."/>
            <person name="Lindblad-Toh K."/>
            <person name="Birren B."/>
            <person name="Nusbaum C."/>
            <person name="Kahn D."/>
            <person name="Robinson-Rechavi M."/>
            <person name="Laudet V."/>
            <person name="Schachter V."/>
            <person name="Quetier F."/>
            <person name="Saurin W."/>
            <person name="Scarpelli C."/>
            <person name="Wincker P."/>
            <person name="Lander E.S."/>
            <person name="Weissenbach J."/>
            <person name="Roest Crollius H."/>
        </authorList>
    </citation>
    <scope>NUCLEOTIDE SEQUENCE [LARGE SCALE GENOMIC DNA]</scope>
</reference>
<feature type="non-terminal residue" evidence="3">
    <location>
        <position position="1"/>
    </location>
</feature>
<gene>
    <name evidence="3" type="ORF">GSTENG00038784001</name>
</gene>
<dbReference type="InterPro" id="IPR035979">
    <property type="entry name" value="RBD_domain_sf"/>
</dbReference>
<dbReference type="KEGG" id="tng:GSTEN00038784G001"/>
<dbReference type="GO" id="GO:0003723">
    <property type="term" value="F:RNA binding"/>
    <property type="evidence" value="ECO:0007669"/>
    <property type="project" value="UniProtKB-UniRule"/>
</dbReference>
<accession>Q4RBG0</accession>
<sequence length="42" mass="4649">GHSLGYGFVNFVNPSDAVRAINTLNGLRLQSKTLKVMFHRCS</sequence>
<dbReference type="Gene3D" id="3.30.70.330">
    <property type="match status" value="1"/>
</dbReference>
<reference evidence="3" key="2">
    <citation type="submission" date="2004-02" db="EMBL/GenBank/DDBJ databases">
        <authorList>
            <consortium name="Genoscope"/>
            <consortium name="Whitehead Institute Centre for Genome Research"/>
        </authorList>
    </citation>
    <scope>NUCLEOTIDE SEQUENCE</scope>
</reference>
<proteinExistence type="predicted"/>
<dbReference type="PROSITE" id="PS50102">
    <property type="entry name" value="RRM"/>
    <property type="match status" value="1"/>
</dbReference>